<dbReference type="Gene3D" id="1.10.10.10">
    <property type="entry name" value="Winged helix-like DNA-binding domain superfamily/Winged helix DNA-binding domain"/>
    <property type="match status" value="1"/>
</dbReference>
<dbReference type="EMBL" id="CP051006">
    <property type="protein sequence ID" value="QNT92477.1"/>
    <property type="molecule type" value="Genomic_DNA"/>
</dbReference>
<dbReference type="GO" id="GO:0003700">
    <property type="term" value="F:DNA-binding transcription factor activity"/>
    <property type="evidence" value="ECO:0007669"/>
    <property type="project" value="InterPro"/>
</dbReference>
<proteinExistence type="predicted"/>
<dbReference type="KEGG" id="sgf:HEP81_02151"/>
<dbReference type="RefSeq" id="WP_157854411.1">
    <property type="nucleotide sequence ID" value="NZ_CP051006.1"/>
</dbReference>
<dbReference type="Proteomes" id="UP000516422">
    <property type="component" value="Chromosome"/>
</dbReference>
<dbReference type="SUPFAM" id="SSF88659">
    <property type="entry name" value="Sigma3 and sigma4 domains of RNA polymerase sigma factors"/>
    <property type="match status" value="1"/>
</dbReference>
<feature type="compositionally biased region" description="Pro residues" evidence="1">
    <location>
        <begin position="13"/>
        <end position="32"/>
    </location>
</feature>
<evidence type="ECO:0000313" key="2">
    <source>
        <dbReference type="EMBL" id="QNT92477.1"/>
    </source>
</evidence>
<gene>
    <name evidence="2" type="ORF">HEP81_02151</name>
</gene>
<dbReference type="GeneID" id="91461740"/>
<accession>A0A7H1PWP7</accession>
<feature type="region of interest" description="Disordered" evidence="1">
    <location>
        <begin position="1"/>
        <end position="40"/>
    </location>
</feature>
<dbReference type="AlphaFoldDB" id="A0A7H1PWP7"/>
<evidence type="ECO:0000313" key="3">
    <source>
        <dbReference type="Proteomes" id="UP000516422"/>
    </source>
</evidence>
<dbReference type="InterPro" id="IPR013324">
    <property type="entry name" value="RNA_pol_sigma_r3/r4-like"/>
</dbReference>
<evidence type="ECO:0008006" key="4">
    <source>
        <dbReference type="Google" id="ProtNLM"/>
    </source>
</evidence>
<dbReference type="InterPro" id="IPR036388">
    <property type="entry name" value="WH-like_DNA-bd_sf"/>
</dbReference>
<reference evidence="2 3" key="1">
    <citation type="submission" date="2020-04" db="EMBL/GenBank/DDBJ databases">
        <title>Characterization and engineering of Streptomyces griseofuscus DSM40191 as a potential heterologous host for expression of BGCs.</title>
        <authorList>
            <person name="Gren T."/>
            <person name="Whitford C.M."/>
            <person name="Mohite O.S."/>
            <person name="Joergensen T.S."/>
            <person name="Nielsen J.B."/>
            <person name="Lee S.Y."/>
            <person name="Weber T."/>
        </authorList>
    </citation>
    <scope>NUCLEOTIDE SEQUENCE [LARGE SCALE GENOMIC DNA]</scope>
    <source>
        <strain evidence="2 3">DSM 40191</strain>
    </source>
</reference>
<dbReference type="GO" id="GO:0006352">
    <property type="term" value="P:DNA-templated transcription initiation"/>
    <property type="evidence" value="ECO:0007669"/>
    <property type="project" value="InterPro"/>
</dbReference>
<sequence length="218" mass="24420">MRNAPDVRGPTEPNDPPSTPPGPAPGTGPAPGPALESKPRRRLTAEQIEELGRLKPFLEGMVRQARMQYMLEDLVQSCVLQLVRAWSRPDFALDRRDGGRAFARKVMRDVIADAVRGRDRDLSSPVREFPEVPVEADGGEHAREVRLKAIDRFLAEKLTERLYPVGRLAIVEGLSQAEIARCLKIDRHTVGRRFKDVCKALEPYKETIYDEVLGDVTS</sequence>
<protein>
    <recommendedName>
        <fullName evidence="4">Sigma-70 family RNA polymerase sigma factor</fullName>
    </recommendedName>
</protein>
<dbReference type="InterPro" id="IPR013325">
    <property type="entry name" value="RNA_pol_sigma_r2"/>
</dbReference>
<dbReference type="SUPFAM" id="SSF88946">
    <property type="entry name" value="Sigma2 domain of RNA polymerase sigma factors"/>
    <property type="match status" value="1"/>
</dbReference>
<organism evidence="2 3">
    <name type="scientific">Streptomyces griseofuscus</name>
    <dbReference type="NCBI Taxonomy" id="146922"/>
    <lineage>
        <taxon>Bacteria</taxon>
        <taxon>Bacillati</taxon>
        <taxon>Actinomycetota</taxon>
        <taxon>Actinomycetes</taxon>
        <taxon>Kitasatosporales</taxon>
        <taxon>Streptomycetaceae</taxon>
        <taxon>Streptomyces</taxon>
    </lineage>
</organism>
<evidence type="ECO:0000256" key="1">
    <source>
        <dbReference type="SAM" id="MobiDB-lite"/>
    </source>
</evidence>
<name>A0A7H1PWP7_9ACTN</name>